<dbReference type="InterPro" id="IPR036291">
    <property type="entry name" value="NAD(P)-bd_dom_sf"/>
</dbReference>
<dbReference type="PRINTS" id="PR00081">
    <property type="entry name" value="GDHRDH"/>
</dbReference>
<accession>A0ABD3DRH1</accession>
<dbReference type="FunFam" id="3.40.50.720:FF:000084">
    <property type="entry name" value="Short-chain dehydrogenase reductase"/>
    <property type="match status" value="1"/>
</dbReference>
<evidence type="ECO:0000313" key="5">
    <source>
        <dbReference type="EMBL" id="KAL3644825.1"/>
    </source>
</evidence>
<evidence type="ECO:0000256" key="3">
    <source>
        <dbReference type="ARBA" id="ARBA00023027"/>
    </source>
</evidence>
<dbReference type="NCBIfam" id="NF005559">
    <property type="entry name" value="PRK07231.1"/>
    <property type="match status" value="1"/>
</dbReference>
<dbReference type="EMBL" id="JAVIJP010000013">
    <property type="protein sequence ID" value="KAL3644825.1"/>
    <property type="molecule type" value="Genomic_DNA"/>
</dbReference>
<gene>
    <name evidence="5" type="ORF">CASFOL_010005</name>
</gene>
<keyword evidence="2" id="KW-0560">Oxidoreductase</keyword>
<dbReference type="AlphaFoldDB" id="A0ABD3DRH1"/>
<dbReference type="Pfam" id="PF13561">
    <property type="entry name" value="adh_short_C2"/>
    <property type="match status" value="1"/>
</dbReference>
<dbReference type="PANTHER" id="PTHR43180">
    <property type="entry name" value="3-OXOACYL-(ACYL-CARRIER-PROTEIN) REDUCTASE (AFU_ORTHOLOGUE AFUA_6G11210)"/>
    <property type="match status" value="1"/>
</dbReference>
<dbReference type="PANTHER" id="PTHR43180:SF28">
    <property type="entry name" value="NAD(P)-BINDING ROSSMANN-FOLD SUPERFAMILY PROTEIN"/>
    <property type="match status" value="1"/>
</dbReference>
<keyword evidence="3" id="KW-0520">NAD</keyword>
<dbReference type="InterPro" id="IPR020904">
    <property type="entry name" value="Sc_DH/Rdtase_CS"/>
</dbReference>
<dbReference type="SUPFAM" id="SSF51735">
    <property type="entry name" value="NAD(P)-binding Rossmann-fold domains"/>
    <property type="match status" value="1"/>
</dbReference>
<dbReference type="Gene3D" id="3.40.50.720">
    <property type="entry name" value="NAD(P)-binding Rossmann-like Domain"/>
    <property type="match status" value="1"/>
</dbReference>
<name>A0ABD3DRH1_9LAMI</name>
<dbReference type="GO" id="GO:0016616">
    <property type="term" value="F:oxidoreductase activity, acting on the CH-OH group of donors, NAD or NADP as acceptor"/>
    <property type="evidence" value="ECO:0007669"/>
    <property type="project" value="UniProtKB-ARBA"/>
</dbReference>
<dbReference type="InterPro" id="IPR002347">
    <property type="entry name" value="SDR_fam"/>
</dbReference>
<reference evidence="6" key="1">
    <citation type="journal article" date="2024" name="IScience">
        <title>Strigolactones Initiate the Formation of Haustorium-like Structures in Castilleja.</title>
        <authorList>
            <person name="Buerger M."/>
            <person name="Peterson D."/>
            <person name="Chory J."/>
        </authorList>
    </citation>
    <scope>NUCLEOTIDE SEQUENCE [LARGE SCALE GENOMIC DNA]</scope>
</reference>
<evidence type="ECO:0008006" key="7">
    <source>
        <dbReference type="Google" id="ProtNLM"/>
    </source>
</evidence>
<comment type="caution">
    <text evidence="5">The sequence shown here is derived from an EMBL/GenBank/DDBJ whole genome shotgun (WGS) entry which is preliminary data.</text>
</comment>
<sequence length="297" mass="31856">MLMAGFRKCSRSRVLLSPIYQRHFSAKTGSKLEGKIALITGAASGIGKETAAKFIQHGAKVVLADIQKDQGHETARELGPNASFIQCDVTRELDISRAVDFAVSKYNRLDIMYNNAGIACQTPPSIVDLDLAVFDRVMSINVRGMIAGIKHGARVMIPNQKGVILCTASVTGLIGGLAQHTYSVSKSSVIGLVRSAASELSKHGIRINCVSPMAIPTPFAMDELEKYYPGVDPVRLVRMVHEFSELKGAYCEPSDVANAAVFLASDDAKFVTGHNLVVDGGFTSFKSLSLPTPDQLG</sequence>
<keyword evidence="6" id="KW-1185">Reference proteome</keyword>
<comment type="similarity">
    <text evidence="1">Belongs to the short-chain dehydrogenases/reductases (SDR) family.</text>
</comment>
<proteinExistence type="inferred from homology"/>
<evidence type="ECO:0000256" key="2">
    <source>
        <dbReference type="ARBA" id="ARBA00023002"/>
    </source>
</evidence>
<keyword evidence="4" id="KW-0443">Lipid metabolism</keyword>
<dbReference type="GO" id="GO:0006629">
    <property type="term" value="P:lipid metabolic process"/>
    <property type="evidence" value="ECO:0007669"/>
    <property type="project" value="UniProtKB-KW"/>
</dbReference>
<evidence type="ECO:0000313" key="6">
    <source>
        <dbReference type="Proteomes" id="UP001632038"/>
    </source>
</evidence>
<organism evidence="5 6">
    <name type="scientific">Castilleja foliolosa</name>
    <dbReference type="NCBI Taxonomy" id="1961234"/>
    <lineage>
        <taxon>Eukaryota</taxon>
        <taxon>Viridiplantae</taxon>
        <taxon>Streptophyta</taxon>
        <taxon>Embryophyta</taxon>
        <taxon>Tracheophyta</taxon>
        <taxon>Spermatophyta</taxon>
        <taxon>Magnoliopsida</taxon>
        <taxon>eudicotyledons</taxon>
        <taxon>Gunneridae</taxon>
        <taxon>Pentapetalae</taxon>
        <taxon>asterids</taxon>
        <taxon>lamiids</taxon>
        <taxon>Lamiales</taxon>
        <taxon>Orobanchaceae</taxon>
        <taxon>Pedicularideae</taxon>
        <taxon>Castillejinae</taxon>
        <taxon>Castilleja</taxon>
    </lineage>
</organism>
<dbReference type="Proteomes" id="UP001632038">
    <property type="component" value="Unassembled WGS sequence"/>
</dbReference>
<protein>
    <recommendedName>
        <fullName evidence="7">Zerumbone synthase</fullName>
    </recommendedName>
</protein>
<evidence type="ECO:0000256" key="4">
    <source>
        <dbReference type="ARBA" id="ARBA00023098"/>
    </source>
</evidence>
<evidence type="ECO:0000256" key="1">
    <source>
        <dbReference type="ARBA" id="ARBA00006484"/>
    </source>
</evidence>
<dbReference type="PROSITE" id="PS00061">
    <property type="entry name" value="ADH_SHORT"/>
    <property type="match status" value="1"/>
</dbReference>
<dbReference type="PRINTS" id="PR00080">
    <property type="entry name" value="SDRFAMILY"/>
</dbReference>